<dbReference type="GO" id="GO:0003918">
    <property type="term" value="F:DNA topoisomerase type II (double strand cut, ATP-hydrolyzing) activity"/>
    <property type="evidence" value="ECO:0007669"/>
    <property type="project" value="UniProtKB-EC"/>
</dbReference>
<evidence type="ECO:0000256" key="3">
    <source>
        <dbReference type="ARBA" id="ARBA00011080"/>
    </source>
</evidence>
<dbReference type="SMART" id="SM00434">
    <property type="entry name" value="TOP4c"/>
    <property type="match status" value="1"/>
</dbReference>
<dbReference type="AlphaFoldDB" id="A0ABC8RA07"/>
<keyword evidence="8 10" id="KW-0238">DNA-binding</keyword>
<comment type="caution">
    <text evidence="10">Lacks conserved residue(s) required for the propagation of feature annotation.</text>
</comment>
<evidence type="ECO:0000256" key="6">
    <source>
        <dbReference type="ARBA" id="ARBA00022840"/>
    </source>
</evidence>
<evidence type="ECO:0000256" key="9">
    <source>
        <dbReference type="ARBA" id="ARBA00023235"/>
    </source>
</evidence>
<sequence length="298" mass="34506">MEPMDPWYKGFRGHIEKPSAKEGGVSYTICGVIEEVNETTLRITELPIRKWTQDYKEFLESIMTGNDKIKDPFIKDYREHNDENTVHFEVILFEENLILAKQEGLLKKFKLTTTISTSNMHLFDSEGVIKKFDTPEQILDEFFHIRLEFYEERKKVLQDNLEMELLKLDNKVRFILGVLEGKIIVSDRKRADLFVELKEKGFTPFPQKTKTVQGVVAGATDDVEELKENSETVTSKGVHASDYEYLLSMAIGTLTLEKVQELCADRDKLNEEVDDLKKATPKSMWTKDLDALERELDV</sequence>
<protein>
    <recommendedName>
        <fullName evidence="4">DNA topoisomerase (ATP-hydrolyzing)</fullName>
        <ecNumber evidence="4">5.6.2.2</ecNumber>
    </recommendedName>
</protein>
<dbReference type="PRINTS" id="PR01158">
    <property type="entry name" value="TOPISMRASEII"/>
</dbReference>
<evidence type="ECO:0000259" key="11">
    <source>
        <dbReference type="PROSITE" id="PS52040"/>
    </source>
</evidence>
<dbReference type="GO" id="GO:0003677">
    <property type="term" value="F:DNA binding"/>
    <property type="evidence" value="ECO:0007669"/>
    <property type="project" value="UniProtKB-UniRule"/>
</dbReference>
<dbReference type="InterPro" id="IPR013757">
    <property type="entry name" value="Topo_IIA_A_a_sf"/>
</dbReference>
<evidence type="ECO:0000256" key="10">
    <source>
        <dbReference type="PROSITE-ProRule" id="PRU01384"/>
    </source>
</evidence>
<evidence type="ECO:0000313" key="13">
    <source>
        <dbReference type="Proteomes" id="UP001642360"/>
    </source>
</evidence>
<dbReference type="PROSITE" id="PS52040">
    <property type="entry name" value="TOPO_IIA"/>
    <property type="match status" value="1"/>
</dbReference>
<evidence type="ECO:0000313" key="12">
    <source>
        <dbReference type="EMBL" id="CAK9140400.1"/>
    </source>
</evidence>
<dbReference type="Gene3D" id="1.10.268.10">
    <property type="entry name" value="Topoisomerase, domain 3"/>
    <property type="match status" value="1"/>
</dbReference>
<gene>
    <name evidence="12" type="ORF">ILEXP_LOCUS7844</name>
</gene>
<accession>A0ABC8RA07</accession>
<comment type="catalytic activity">
    <reaction evidence="1">
        <text>ATP-dependent breakage, passage and rejoining of double-stranded DNA.</text>
        <dbReference type="EC" id="5.6.2.2"/>
    </reaction>
</comment>
<keyword evidence="5" id="KW-0547">Nucleotide-binding</keyword>
<reference evidence="12 13" key="1">
    <citation type="submission" date="2024-02" db="EMBL/GenBank/DDBJ databases">
        <authorList>
            <person name="Vignale AGUSTIN F."/>
            <person name="Sosa J E."/>
            <person name="Modenutti C."/>
        </authorList>
    </citation>
    <scope>NUCLEOTIDE SEQUENCE [LARGE SCALE GENOMIC DNA]</scope>
</reference>
<keyword evidence="13" id="KW-1185">Reference proteome</keyword>
<dbReference type="PANTHER" id="PTHR10169:SF38">
    <property type="entry name" value="DNA TOPOISOMERASE 2"/>
    <property type="match status" value="1"/>
</dbReference>
<dbReference type="Gene3D" id="3.30.1360.40">
    <property type="match status" value="1"/>
</dbReference>
<organism evidence="12 13">
    <name type="scientific">Ilex paraguariensis</name>
    <name type="common">yerba mate</name>
    <dbReference type="NCBI Taxonomy" id="185542"/>
    <lineage>
        <taxon>Eukaryota</taxon>
        <taxon>Viridiplantae</taxon>
        <taxon>Streptophyta</taxon>
        <taxon>Embryophyta</taxon>
        <taxon>Tracheophyta</taxon>
        <taxon>Spermatophyta</taxon>
        <taxon>Magnoliopsida</taxon>
        <taxon>eudicotyledons</taxon>
        <taxon>Gunneridae</taxon>
        <taxon>Pentapetalae</taxon>
        <taxon>asterids</taxon>
        <taxon>campanulids</taxon>
        <taxon>Aquifoliales</taxon>
        <taxon>Aquifoliaceae</taxon>
        <taxon>Ilex</taxon>
    </lineage>
</organism>
<dbReference type="FunFam" id="3.30.1360.40:FF:000003">
    <property type="entry name" value="DNA topoisomerase 2"/>
    <property type="match status" value="1"/>
</dbReference>
<evidence type="ECO:0000256" key="7">
    <source>
        <dbReference type="ARBA" id="ARBA00023029"/>
    </source>
</evidence>
<keyword evidence="6" id="KW-0067">ATP-binding</keyword>
<evidence type="ECO:0000256" key="2">
    <source>
        <dbReference type="ARBA" id="ARBA00001946"/>
    </source>
</evidence>
<keyword evidence="7" id="KW-0799">Topoisomerase</keyword>
<evidence type="ECO:0000256" key="5">
    <source>
        <dbReference type="ARBA" id="ARBA00022741"/>
    </source>
</evidence>
<evidence type="ECO:0000256" key="4">
    <source>
        <dbReference type="ARBA" id="ARBA00012895"/>
    </source>
</evidence>
<name>A0ABC8RA07_9AQUA</name>
<keyword evidence="9" id="KW-0413">Isomerase</keyword>
<proteinExistence type="inferred from homology"/>
<dbReference type="InterPro" id="IPR001154">
    <property type="entry name" value="TopoII_euk"/>
</dbReference>
<dbReference type="EC" id="5.6.2.2" evidence="4"/>
<evidence type="ECO:0000256" key="8">
    <source>
        <dbReference type="ARBA" id="ARBA00023125"/>
    </source>
</evidence>
<dbReference type="InterPro" id="IPR002205">
    <property type="entry name" value="Topo_IIA_dom_A"/>
</dbReference>
<comment type="caution">
    <text evidence="12">The sequence shown here is derived from an EMBL/GenBank/DDBJ whole genome shotgun (WGS) entry which is preliminary data.</text>
</comment>
<dbReference type="InterPro" id="IPR013760">
    <property type="entry name" value="Topo_IIA-like_dom_sf"/>
</dbReference>
<comment type="similarity">
    <text evidence="3">Belongs to the type II topoisomerase family.</text>
</comment>
<feature type="domain" description="Topo IIA-type catalytic" evidence="11">
    <location>
        <begin position="1"/>
        <end position="289"/>
    </location>
</feature>
<dbReference type="EMBL" id="CAUOFW020001036">
    <property type="protein sequence ID" value="CAK9140400.1"/>
    <property type="molecule type" value="Genomic_DNA"/>
</dbReference>
<dbReference type="Proteomes" id="UP001642360">
    <property type="component" value="Unassembled WGS sequence"/>
</dbReference>
<dbReference type="SUPFAM" id="SSF56719">
    <property type="entry name" value="Type II DNA topoisomerase"/>
    <property type="match status" value="1"/>
</dbReference>
<dbReference type="PANTHER" id="PTHR10169">
    <property type="entry name" value="DNA TOPOISOMERASE/GYRASE"/>
    <property type="match status" value="1"/>
</dbReference>
<dbReference type="Pfam" id="PF00521">
    <property type="entry name" value="DNA_topoisoIV"/>
    <property type="match status" value="1"/>
</dbReference>
<evidence type="ECO:0000256" key="1">
    <source>
        <dbReference type="ARBA" id="ARBA00000185"/>
    </source>
</evidence>
<dbReference type="InterPro" id="IPR050634">
    <property type="entry name" value="DNA_Topoisomerase_II"/>
</dbReference>
<dbReference type="GO" id="GO:0005524">
    <property type="term" value="F:ATP binding"/>
    <property type="evidence" value="ECO:0007669"/>
    <property type="project" value="UniProtKB-KW"/>
</dbReference>
<comment type="cofactor">
    <cofactor evidence="2">
        <name>Mg(2+)</name>
        <dbReference type="ChEBI" id="CHEBI:18420"/>
    </cofactor>
</comment>
<dbReference type="FunFam" id="1.10.268.10:FF:000006">
    <property type="entry name" value="DNA topoisomerase 2"/>
    <property type="match status" value="1"/>
</dbReference>